<dbReference type="Proteomes" id="UP000199473">
    <property type="component" value="Unassembled WGS sequence"/>
</dbReference>
<accession>A0A1I3ZK95</accession>
<dbReference type="PANTHER" id="PTHR10566">
    <property type="entry name" value="CHAPERONE-ACTIVITY OF BC1 COMPLEX CABC1 -RELATED"/>
    <property type="match status" value="1"/>
</dbReference>
<gene>
    <name evidence="4" type="ORF">SAMN02745775_102538</name>
</gene>
<dbReference type="InterPro" id="IPR011009">
    <property type="entry name" value="Kinase-like_dom_sf"/>
</dbReference>
<keyword evidence="4" id="KW-0830">Ubiquinone</keyword>
<dbReference type="InterPro" id="IPR050154">
    <property type="entry name" value="UbiB_kinase"/>
</dbReference>
<dbReference type="Pfam" id="PF03109">
    <property type="entry name" value="ABC1"/>
    <property type="match status" value="1"/>
</dbReference>
<protein>
    <submittedName>
        <fullName evidence="4">Ubiquinone biosynthesis protein</fullName>
    </submittedName>
</protein>
<dbReference type="PANTHER" id="PTHR10566:SF113">
    <property type="entry name" value="PROTEIN ACTIVITY OF BC1 COMPLEX KINASE 7, CHLOROPLASTIC"/>
    <property type="match status" value="1"/>
</dbReference>
<evidence type="ECO:0000313" key="5">
    <source>
        <dbReference type="Proteomes" id="UP000199473"/>
    </source>
</evidence>
<dbReference type="CDD" id="cd05121">
    <property type="entry name" value="ABC1_ADCK3-like"/>
    <property type="match status" value="1"/>
</dbReference>
<dbReference type="AlphaFoldDB" id="A0A1I3ZK95"/>
<evidence type="ECO:0000259" key="3">
    <source>
        <dbReference type="Pfam" id="PF03109"/>
    </source>
</evidence>
<name>A0A1I3ZK95_9PROT</name>
<feature type="transmembrane region" description="Helical" evidence="2">
    <location>
        <begin position="542"/>
        <end position="560"/>
    </location>
</feature>
<dbReference type="SUPFAM" id="SSF56112">
    <property type="entry name" value="Protein kinase-like (PK-like)"/>
    <property type="match status" value="1"/>
</dbReference>
<feature type="transmembrane region" description="Helical" evidence="2">
    <location>
        <begin position="591"/>
        <end position="608"/>
    </location>
</feature>
<dbReference type="RefSeq" id="WP_092958693.1">
    <property type="nucleotide sequence ID" value="NZ_FOSQ01000002.1"/>
</dbReference>
<evidence type="ECO:0000256" key="1">
    <source>
        <dbReference type="ARBA" id="ARBA00009670"/>
    </source>
</evidence>
<comment type="similarity">
    <text evidence="1">Belongs to the protein kinase superfamily. ADCK protein kinase family.</text>
</comment>
<dbReference type="STRING" id="1123062.SAMN02745775_102538"/>
<keyword evidence="2" id="KW-0472">Membrane</keyword>
<keyword evidence="5" id="KW-1185">Reference proteome</keyword>
<evidence type="ECO:0000256" key="2">
    <source>
        <dbReference type="SAM" id="Phobius"/>
    </source>
</evidence>
<dbReference type="EMBL" id="FOSQ01000002">
    <property type="protein sequence ID" value="SFK44056.1"/>
    <property type="molecule type" value="Genomic_DNA"/>
</dbReference>
<feature type="domain" description="ABC1 atypical kinase-like" evidence="3">
    <location>
        <begin position="128"/>
        <end position="382"/>
    </location>
</feature>
<organism evidence="4 5">
    <name type="scientific">Falsiroseomonas stagni DSM 19981</name>
    <dbReference type="NCBI Taxonomy" id="1123062"/>
    <lineage>
        <taxon>Bacteria</taxon>
        <taxon>Pseudomonadati</taxon>
        <taxon>Pseudomonadota</taxon>
        <taxon>Alphaproteobacteria</taxon>
        <taxon>Acetobacterales</taxon>
        <taxon>Roseomonadaceae</taxon>
        <taxon>Falsiroseomonas</taxon>
    </lineage>
</organism>
<proteinExistence type="inferred from homology"/>
<evidence type="ECO:0000313" key="4">
    <source>
        <dbReference type="EMBL" id="SFK44056.1"/>
    </source>
</evidence>
<keyword evidence="2" id="KW-0812">Transmembrane</keyword>
<reference evidence="4 5" key="1">
    <citation type="submission" date="2016-10" db="EMBL/GenBank/DDBJ databases">
        <authorList>
            <person name="de Groot N.N."/>
        </authorList>
    </citation>
    <scope>NUCLEOTIDE SEQUENCE [LARGE SCALE GENOMIC DNA]</scope>
    <source>
        <strain evidence="4 5">DSM 19981</strain>
    </source>
</reference>
<dbReference type="OrthoDB" id="9795390at2"/>
<keyword evidence="2" id="KW-1133">Transmembrane helix</keyword>
<dbReference type="InterPro" id="IPR004147">
    <property type="entry name" value="ABC1_dom"/>
</dbReference>
<sequence length="619" mass="69861">MDVIRHRRNAATTLVALEPRSPEREFPPDLDSIVPTPLPSGRSSGAIRIEPLSPPSRFRGLAVFSALLRFVWMRLWLRATGRMTAARDAALARALFEGLGGMWIKAGQLLSLRTDLLTDEMCKALASLQHQAAGFPPEVALRVVEEDLGVPIERVFSWFDPMPFAAASICQAHRATLLTNNRAVVVKIMRPDVSRSFARDLGLLRGVVAVFSVLGIGSRFHLVDGLRELRAVLSEETDYRFEAVNLKRMRRNLRRHKVSVPRVLSRYCGPRILVMDEIPGVLMSHYIQMRTENVAAVRRWEHENNVDPLKLGKGLMVTVLRQILEDNEFHADLHPGNIMVMADNRIALLDLGSVGRLDRRTWQLYRYTMVALATRDFERAADYTLLQQPGLGVVDHARLRSDLADALRKWELRSEFPNTSYADKSVGSMGDEITRVMARHNVPVGWGLMRVGRALSTLDASLQVLVPDGNFIEFTRAYFKDRQRRQRTLKGAMRPLRSALQDVMGLATDANVVLGSAVRFQGLRLQGMADRVQQFRLAVLRVFNRGIWTLILGTLGVMLLNRYTDYLPPAWQPSAHRLLQFVLEPLPDLDGIYWLLFLAVALFISNVLRTARKSLSATQ</sequence>